<evidence type="ECO:0000313" key="14">
    <source>
        <dbReference type="Proteomes" id="UP000069771"/>
    </source>
</evidence>
<dbReference type="GO" id="GO:0004222">
    <property type="term" value="F:metalloendopeptidase activity"/>
    <property type="evidence" value="ECO:0007669"/>
    <property type="project" value="InterPro"/>
</dbReference>
<dbReference type="EC" id="3.4.24.-" evidence="11"/>
<name>A0A140DTZ0_9FIRM</name>
<dbReference type="Gene3D" id="2.30.42.10">
    <property type="match status" value="1"/>
</dbReference>
<dbReference type="GO" id="GO:0016020">
    <property type="term" value="C:membrane"/>
    <property type="evidence" value="ECO:0007669"/>
    <property type="project" value="UniProtKB-SubCell"/>
</dbReference>
<evidence type="ECO:0000256" key="11">
    <source>
        <dbReference type="RuleBase" id="RU362031"/>
    </source>
</evidence>
<comment type="similarity">
    <text evidence="3 11">Belongs to the peptidase M50B family.</text>
</comment>
<keyword evidence="6 11" id="KW-0378">Hydrolase</keyword>
<dbReference type="STRING" id="1702221.AALO17_09830"/>
<feature type="domain" description="Peptidase M50" evidence="12">
    <location>
        <begin position="11"/>
        <end position="346"/>
    </location>
</feature>
<dbReference type="InterPro" id="IPR008915">
    <property type="entry name" value="Peptidase_M50"/>
</dbReference>
<evidence type="ECO:0000259" key="12">
    <source>
        <dbReference type="Pfam" id="PF02163"/>
    </source>
</evidence>
<evidence type="ECO:0000256" key="2">
    <source>
        <dbReference type="ARBA" id="ARBA00004141"/>
    </source>
</evidence>
<evidence type="ECO:0000256" key="10">
    <source>
        <dbReference type="ARBA" id="ARBA00023136"/>
    </source>
</evidence>
<feature type="transmembrane region" description="Helical" evidence="11">
    <location>
        <begin position="6"/>
        <end position="25"/>
    </location>
</feature>
<gene>
    <name evidence="13" type="ORF">AALO17_09830</name>
</gene>
<comment type="cofactor">
    <cofactor evidence="1 11">
        <name>Zn(2+)</name>
        <dbReference type="ChEBI" id="CHEBI:29105"/>
    </cofactor>
</comment>
<keyword evidence="10 11" id="KW-0472">Membrane</keyword>
<sequence>MEMNIVIGLIAFVFMLGVIVLIHEFGHYIAAKKFGVYVREFSLGMGPALWQKQGKETVFSIRAIPFGGYCMMAGEADNVEDEEDQEDWQHDVPEDRWLNHKKTWQQIVVMAAGVCMNFLLAAILYIAIALCQGYVVVSEPVISEVIADTPAETAGLQPGDRITKLEADGDVQTIETQSDVTTFVNLHPGEEVQVTVDRSGQDQILSLTPELDEESNVYLIGFRSSAKAVPIPWYQSIGEGLKTMWNNTTLIFRSFGMLLSGKGFENLSGPIGILDVTTQTASMGLLPYLSLFALISLNIGIFNLIPIPAMDGGRILILGLERIFRRKINPKIVENVIAASFLLLIGLFLYASFNDIMRLIG</sequence>
<proteinExistence type="inferred from homology"/>
<dbReference type="GO" id="GO:0006508">
    <property type="term" value="P:proteolysis"/>
    <property type="evidence" value="ECO:0007669"/>
    <property type="project" value="UniProtKB-KW"/>
</dbReference>
<comment type="subcellular location">
    <subcellularLocation>
        <location evidence="2">Membrane</location>
        <topology evidence="2">Multi-pass membrane protein</topology>
    </subcellularLocation>
</comment>
<protein>
    <recommendedName>
        <fullName evidence="11">Zinc metalloprotease</fullName>
        <ecNumber evidence="11">3.4.24.-</ecNumber>
    </recommendedName>
</protein>
<feature type="transmembrane region" description="Helical" evidence="11">
    <location>
        <begin position="285"/>
        <end position="305"/>
    </location>
</feature>
<reference evidence="13 14" key="1">
    <citation type="journal article" date="2016" name="Gut Pathog.">
        <title>Whole genome sequencing of "Faecalibaculum rodentium" ALO17, isolated from C57BL/6J laboratory mouse feces.</title>
        <authorList>
            <person name="Lim S."/>
            <person name="Chang D.H."/>
            <person name="Ahn S."/>
            <person name="Kim B.C."/>
        </authorList>
    </citation>
    <scope>NUCLEOTIDE SEQUENCE [LARGE SCALE GENOMIC DNA]</scope>
    <source>
        <strain evidence="13 14">Alo17</strain>
    </source>
</reference>
<keyword evidence="9 11" id="KW-0482">Metalloprotease</keyword>
<dbReference type="SUPFAM" id="SSF50156">
    <property type="entry name" value="PDZ domain-like"/>
    <property type="match status" value="1"/>
</dbReference>
<evidence type="ECO:0000256" key="6">
    <source>
        <dbReference type="ARBA" id="ARBA00022801"/>
    </source>
</evidence>
<dbReference type="AlphaFoldDB" id="A0A140DTZ0"/>
<evidence type="ECO:0000256" key="3">
    <source>
        <dbReference type="ARBA" id="ARBA00007931"/>
    </source>
</evidence>
<evidence type="ECO:0000256" key="7">
    <source>
        <dbReference type="ARBA" id="ARBA00022833"/>
    </source>
</evidence>
<dbReference type="Proteomes" id="UP000069771">
    <property type="component" value="Chromosome"/>
</dbReference>
<evidence type="ECO:0000256" key="9">
    <source>
        <dbReference type="ARBA" id="ARBA00023049"/>
    </source>
</evidence>
<keyword evidence="14" id="KW-1185">Reference proteome</keyword>
<evidence type="ECO:0000256" key="4">
    <source>
        <dbReference type="ARBA" id="ARBA00022670"/>
    </source>
</evidence>
<accession>A0A140DTZ0</accession>
<dbReference type="Pfam" id="PF02163">
    <property type="entry name" value="Peptidase_M50"/>
    <property type="match status" value="1"/>
</dbReference>
<dbReference type="InterPro" id="IPR004387">
    <property type="entry name" value="Pept_M50_Zn"/>
</dbReference>
<organism evidence="13 14">
    <name type="scientific">Faecalibaculum rodentium</name>
    <dbReference type="NCBI Taxonomy" id="1702221"/>
    <lineage>
        <taxon>Bacteria</taxon>
        <taxon>Bacillati</taxon>
        <taxon>Bacillota</taxon>
        <taxon>Erysipelotrichia</taxon>
        <taxon>Erysipelotrichales</taxon>
        <taxon>Erysipelotrichaceae</taxon>
        <taxon>Faecalibaculum</taxon>
    </lineage>
</organism>
<dbReference type="RefSeq" id="WP_276907438.1">
    <property type="nucleotide sequence ID" value="NZ_CAMNXC010000166.1"/>
</dbReference>
<feature type="transmembrane region" description="Helical" evidence="11">
    <location>
        <begin position="332"/>
        <end position="353"/>
    </location>
</feature>
<evidence type="ECO:0000256" key="1">
    <source>
        <dbReference type="ARBA" id="ARBA00001947"/>
    </source>
</evidence>
<dbReference type="InterPro" id="IPR036034">
    <property type="entry name" value="PDZ_sf"/>
</dbReference>
<dbReference type="CDD" id="cd23081">
    <property type="entry name" value="cpPDZ_EcRseP-like"/>
    <property type="match status" value="1"/>
</dbReference>
<dbReference type="PANTHER" id="PTHR42837">
    <property type="entry name" value="REGULATOR OF SIGMA-E PROTEASE RSEP"/>
    <property type="match status" value="1"/>
</dbReference>
<dbReference type="PANTHER" id="PTHR42837:SF2">
    <property type="entry name" value="MEMBRANE METALLOPROTEASE ARASP2, CHLOROPLASTIC-RELATED"/>
    <property type="match status" value="1"/>
</dbReference>
<keyword evidence="7 11" id="KW-0862">Zinc</keyword>
<evidence type="ECO:0000313" key="13">
    <source>
        <dbReference type="EMBL" id="AMK54117.1"/>
    </source>
</evidence>
<dbReference type="GO" id="GO:0046872">
    <property type="term" value="F:metal ion binding"/>
    <property type="evidence" value="ECO:0007669"/>
    <property type="project" value="UniProtKB-KW"/>
</dbReference>
<evidence type="ECO:0000256" key="5">
    <source>
        <dbReference type="ARBA" id="ARBA00022692"/>
    </source>
</evidence>
<keyword evidence="8 11" id="KW-1133">Transmembrane helix</keyword>
<feature type="transmembrane region" description="Helical" evidence="11">
    <location>
        <begin position="107"/>
        <end position="128"/>
    </location>
</feature>
<dbReference type="CDD" id="cd06163">
    <property type="entry name" value="S2P-M50_PDZ_RseP-like"/>
    <property type="match status" value="1"/>
</dbReference>
<dbReference type="NCBIfam" id="TIGR00054">
    <property type="entry name" value="RIP metalloprotease RseP"/>
    <property type="match status" value="1"/>
</dbReference>
<evidence type="ECO:0000256" key="8">
    <source>
        <dbReference type="ARBA" id="ARBA00022989"/>
    </source>
</evidence>
<dbReference type="KEGG" id="fro:AALO17_09830"/>
<keyword evidence="4 13" id="KW-0645">Protease</keyword>
<dbReference type="EMBL" id="CP011391">
    <property type="protein sequence ID" value="AMK54117.1"/>
    <property type="molecule type" value="Genomic_DNA"/>
</dbReference>
<keyword evidence="11" id="KW-0479">Metal-binding</keyword>
<keyword evidence="5 11" id="KW-0812">Transmembrane</keyword>